<dbReference type="EMBL" id="RFKV01000107">
    <property type="protein sequence ID" value="RMD76702.1"/>
    <property type="molecule type" value="Genomic_DNA"/>
</dbReference>
<gene>
    <name evidence="2" type="ORF">D6810_03180</name>
</gene>
<evidence type="ECO:0000313" key="2">
    <source>
        <dbReference type="EMBL" id="RMD76702.1"/>
    </source>
</evidence>
<dbReference type="Proteomes" id="UP000269410">
    <property type="component" value="Unassembled WGS sequence"/>
</dbReference>
<organism evidence="2 3">
    <name type="scientific">Candidatus Dojkabacteria bacterium</name>
    <dbReference type="NCBI Taxonomy" id="2099670"/>
    <lineage>
        <taxon>Bacteria</taxon>
        <taxon>Candidatus Dojkabacteria</taxon>
    </lineage>
</organism>
<comment type="caution">
    <text evidence="2">The sequence shown here is derived from an EMBL/GenBank/DDBJ whole genome shotgun (WGS) entry which is preliminary data.</text>
</comment>
<proteinExistence type="predicted"/>
<protein>
    <submittedName>
        <fullName evidence="2">Uncharacterized protein</fullName>
    </submittedName>
</protein>
<evidence type="ECO:0000313" key="3">
    <source>
        <dbReference type="Proteomes" id="UP000269410"/>
    </source>
</evidence>
<accession>A0A3M0YXE3</accession>
<name>A0A3M0YXE3_9BACT</name>
<feature type="region of interest" description="Disordered" evidence="1">
    <location>
        <begin position="1"/>
        <end position="23"/>
    </location>
</feature>
<dbReference type="AlphaFoldDB" id="A0A3M0YXE3"/>
<sequence length="276" mass="30835">MNPFNGRKLIDGGKDQGSQTTDRLPVPVHEQLKQILDLYEANRGDNLDFRQLISGLTEILLGEIKLDIITSHKSPESQVGVLGFAEKLKRALRTANARGVVEYTSLLTDAIQLLDTLISQIGSNSDSNFEPNVTSYIHRIEGDNRVQKLYLACFFLNALINKVTSSYDELQSRDDLKTLNEIITNIGEAIQNSLHNLGFNLSRDEFIQSAWLCMFEEIKKNLSLNPKIKLLKLIAGVSLILFILLSKGGEANSSNGKPDIIHPFEPQPWSAVVFEQ</sequence>
<reference evidence="2 3" key="1">
    <citation type="submission" date="2018-10" db="EMBL/GenBank/DDBJ databases">
        <title>Thermophilic Lithotrophy and Phototrophy in an Intertidal, Iron-rich, Geothermal Spring.</title>
        <authorList>
            <person name="Ward L.M."/>
            <person name="Idei A."/>
            <person name="Nakagawa M."/>
            <person name="Ueno Y."/>
            <person name="Fischer W."/>
            <person name="Mcglynn S.E."/>
        </authorList>
    </citation>
    <scope>NUCLEOTIDE SEQUENCE [LARGE SCALE GENOMIC DNA]</scope>
    <source>
        <strain evidence="2">J137</strain>
    </source>
</reference>
<evidence type="ECO:0000256" key="1">
    <source>
        <dbReference type="SAM" id="MobiDB-lite"/>
    </source>
</evidence>